<name>A0A4Z1KBX2_9HELO</name>
<gene>
    <name evidence="1" type="ORF">BPOR_0608g00040</name>
</gene>
<keyword evidence="2" id="KW-1185">Reference proteome</keyword>
<evidence type="ECO:0000313" key="2">
    <source>
        <dbReference type="Proteomes" id="UP000297280"/>
    </source>
</evidence>
<evidence type="ECO:0000313" key="1">
    <source>
        <dbReference type="EMBL" id="TGO83681.1"/>
    </source>
</evidence>
<comment type="caution">
    <text evidence="1">The sequence shown here is derived from an EMBL/GenBank/DDBJ whole genome shotgun (WGS) entry which is preliminary data.</text>
</comment>
<sequence>MKRYREPRRPALAGLVAAVSPFTEVPNAFIRSSGDRIHLVDCSRRTGAALSAPHACPSGLNAVNSPSLRLQLRKAAPGNCLSVVHKTLKLRFSPIVQSLKKRQKLAAEKICGRQVRRQLSGIHTIPQGFAHKSYEAIFLWNMAKSLMNETGSAQADIFRSLSSF</sequence>
<accession>A0A4Z1KBX2</accession>
<reference evidence="1 2" key="1">
    <citation type="submission" date="2017-12" db="EMBL/GenBank/DDBJ databases">
        <title>Comparative genomics of Botrytis spp.</title>
        <authorList>
            <person name="Valero-Jimenez C.A."/>
            <person name="Tapia P."/>
            <person name="Veloso J."/>
            <person name="Silva-Moreno E."/>
            <person name="Staats M."/>
            <person name="Valdes J.H."/>
            <person name="Van Kan J.A.L."/>
        </authorList>
    </citation>
    <scope>NUCLEOTIDE SEQUENCE [LARGE SCALE GENOMIC DNA]</scope>
    <source>
        <strain evidence="1 2">MUCL3349</strain>
    </source>
</reference>
<protein>
    <submittedName>
        <fullName evidence="1">Uncharacterized protein</fullName>
    </submittedName>
</protein>
<dbReference type="EMBL" id="PQXO01000607">
    <property type="protein sequence ID" value="TGO83681.1"/>
    <property type="molecule type" value="Genomic_DNA"/>
</dbReference>
<organism evidence="1 2">
    <name type="scientific">Botrytis porri</name>
    <dbReference type="NCBI Taxonomy" id="87229"/>
    <lineage>
        <taxon>Eukaryota</taxon>
        <taxon>Fungi</taxon>
        <taxon>Dikarya</taxon>
        <taxon>Ascomycota</taxon>
        <taxon>Pezizomycotina</taxon>
        <taxon>Leotiomycetes</taxon>
        <taxon>Helotiales</taxon>
        <taxon>Sclerotiniaceae</taxon>
        <taxon>Botrytis</taxon>
    </lineage>
</organism>
<dbReference type="Proteomes" id="UP000297280">
    <property type="component" value="Unassembled WGS sequence"/>
</dbReference>
<proteinExistence type="predicted"/>
<dbReference type="AlphaFoldDB" id="A0A4Z1KBX2"/>